<dbReference type="SUPFAM" id="SSF52540">
    <property type="entry name" value="P-loop containing nucleoside triphosphate hydrolases"/>
    <property type="match status" value="1"/>
</dbReference>
<dbReference type="OrthoDB" id="441771at2759"/>
<dbReference type="InterPro" id="IPR027417">
    <property type="entry name" value="P-loop_NTPase"/>
</dbReference>
<dbReference type="Pfam" id="PF04147">
    <property type="entry name" value="Nop14"/>
    <property type="match status" value="1"/>
</dbReference>
<reference evidence="7" key="1">
    <citation type="submission" date="2019-11" db="EMBL/GenBank/DDBJ databases">
        <authorList>
            <person name="Liu Y."/>
            <person name="Hou J."/>
            <person name="Li T.-Q."/>
            <person name="Guan C.-H."/>
            <person name="Wu X."/>
            <person name="Wu H.-Z."/>
            <person name="Ling F."/>
            <person name="Zhang R."/>
            <person name="Shi X.-G."/>
            <person name="Ren J.-P."/>
            <person name="Chen E.-F."/>
            <person name="Sun J.-M."/>
        </authorList>
    </citation>
    <scope>NUCLEOTIDE SEQUENCE</scope>
    <source>
        <strain evidence="7">Adult_tree_wgs_1</strain>
        <tissue evidence="7">Leaves</tissue>
    </source>
</reference>
<dbReference type="GO" id="GO:0030490">
    <property type="term" value="P:maturation of SSU-rRNA"/>
    <property type="evidence" value="ECO:0007669"/>
    <property type="project" value="TreeGrafter"/>
</dbReference>
<dbReference type="AlphaFoldDB" id="A0A834GC06"/>
<keyword evidence="5" id="KW-0539">Nucleus</keyword>
<evidence type="ECO:0000256" key="2">
    <source>
        <dbReference type="ARBA" id="ARBA00007466"/>
    </source>
</evidence>
<dbReference type="GO" id="GO:0032040">
    <property type="term" value="C:small-subunit processome"/>
    <property type="evidence" value="ECO:0007669"/>
    <property type="project" value="InterPro"/>
</dbReference>
<dbReference type="InterPro" id="IPR007276">
    <property type="entry name" value="Nop14"/>
</dbReference>
<gene>
    <name evidence="7" type="ORF">RHSIM_Rhsim10G0117800</name>
</gene>
<evidence type="ECO:0000256" key="3">
    <source>
        <dbReference type="ARBA" id="ARBA00022517"/>
    </source>
</evidence>
<comment type="function">
    <text evidence="6">Involved in nucleolar processing of pre-18S ribosomal RNA. Has a role in the nuclear export of 40S pre-ribosomal subunit to the cytoplasm.</text>
</comment>
<dbReference type="GO" id="GO:0030692">
    <property type="term" value="C:Noc4p-Nop14p complex"/>
    <property type="evidence" value="ECO:0007669"/>
    <property type="project" value="TreeGrafter"/>
</dbReference>
<accession>A0A834GC06</accession>
<comment type="caution">
    <text evidence="7">The sequence shown here is derived from an EMBL/GenBank/DDBJ whole genome shotgun (WGS) entry which is preliminary data.</text>
</comment>
<dbReference type="Gene3D" id="1.20.5.4820">
    <property type="match status" value="1"/>
</dbReference>
<keyword evidence="4" id="KW-0698">rRNA processing</keyword>
<dbReference type="PANTHER" id="PTHR23183:SF0">
    <property type="entry name" value="NUCLEOLAR PROTEIN 14"/>
    <property type="match status" value="1"/>
</dbReference>
<evidence type="ECO:0000256" key="1">
    <source>
        <dbReference type="ARBA" id="ARBA00004604"/>
    </source>
</evidence>
<comment type="similarity">
    <text evidence="2">Belongs to the NOP14 family.</text>
</comment>
<keyword evidence="8" id="KW-1185">Reference proteome</keyword>
<name>A0A834GC06_RHOSS</name>
<protein>
    <submittedName>
        <fullName evidence="7">Uncharacterized protein</fullName>
    </submittedName>
</protein>
<dbReference type="Proteomes" id="UP000626092">
    <property type="component" value="Unassembled WGS sequence"/>
</dbReference>
<dbReference type="PANTHER" id="PTHR23183">
    <property type="entry name" value="NOP14"/>
    <property type="match status" value="1"/>
</dbReference>
<evidence type="ECO:0000313" key="8">
    <source>
        <dbReference type="Proteomes" id="UP000626092"/>
    </source>
</evidence>
<sequence length="334" mass="38413">MNFKLLNLLVKPLIEMSGGIPYFDAICARQRLLWTRTQFCEDVKNPEKLLAVSENIISRLWSMIFPCFDFRHAVMTPAVLLMCEYLMWCPIMSGRDIALGSFLYSKILSVTKQSRKFCSEAITFIHTLLMAAMYSKPGRILDSQWHHFMEVKTPGTLLCIHACVKEISPLDFFKLMDMPEDSPFFSPDNFSYNEKTVMEKILKKSKLENYQLGKTKVFLRAGQIGVLDSRAEVLDNAAKCIQGRPRTFVARRDFVSTRVAVVSLQACCRGFLLFFSSHLKSCNFVIALEKKNSILERELVKAKEYTNDTMKKLWEVEKTCSQLQQKLQRCSVTA</sequence>
<organism evidence="7 8">
    <name type="scientific">Rhododendron simsii</name>
    <name type="common">Sims's rhododendron</name>
    <dbReference type="NCBI Taxonomy" id="118357"/>
    <lineage>
        <taxon>Eukaryota</taxon>
        <taxon>Viridiplantae</taxon>
        <taxon>Streptophyta</taxon>
        <taxon>Embryophyta</taxon>
        <taxon>Tracheophyta</taxon>
        <taxon>Spermatophyta</taxon>
        <taxon>Magnoliopsida</taxon>
        <taxon>eudicotyledons</taxon>
        <taxon>Gunneridae</taxon>
        <taxon>Pentapetalae</taxon>
        <taxon>asterids</taxon>
        <taxon>Ericales</taxon>
        <taxon>Ericaceae</taxon>
        <taxon>Ericoideae</taxon>
        <taxon>Rhodoreae</taxon>
        <taxon>Rhododendron</taxon>
    </lineage>
</organism>
<proteinExistence type="inferred from homology"/>
<keyword evidence="3" id="KW-0690">Ribosome biogenesis</keyword>
<dbReference type="EMBL" id="WJXA01000010">
    <property type="protein sequence ID" value="KAF7130601.1"/>
    <property type="molecule type" value="Genomic_DNA"/>
</dbReference>
<evidence type="ECO:0000256" key="5">
    <source>
        <dbReference type="ARBA" id="ARBA00023242"/>
    </source>
</evidence>
<evidence type="ECO:0000313" key="7">
    <source>
        <dbReference type="EMBL" id="KAF7130601.1"/>
    </source>
</evidence>
<evidence type="ECO:0000256" key="6">
    <source>
        <dbReference type="ARBA" id="ARBA00024695"/>
    </source>
</evidence>
<evidence type="ECO:0000256" key="4">
    <source>
        <dbReference type="ARBA" id="ARBA00022552"/>
    </source>
</evidence>
<comment type="subcellular location">
    <subcellularLocation>
        <location evidence="1">Nucleus</location>
        <location evidence="1">Nucleolus</location>
    </subcellularLocation>
</comment>